<keyword evidence="3" id="KW-0808">Transferase</keyword>
<comment type="caution">
    <text evidence="3">The sequence shown here is derived from an EMBL/GenBank/DDBJ whole genome shotgun (WGS) entry which is preliminary data.</text>
</comment>
<proteinExistence type="predicted"/>
<keyword evidence="4" id="KW-1185">Reference proteome</keyword>
<name>A0A3N4QLZ1_9BACT</name>
<evidence type="ECO:0000259" key="1">
    <source>
        <dbReference type="Pfam" id="PF05161"/>
    </source>
</evidence>
<dbReference type="InterPro" id="IPR037035">
    <property type="entry name" value="GK-like_C_sf"/>
</dbReference>
<dbReference type="InterPro" id="IPR038614">
    <property type="entry name" value="GK_N_sf"/>
</dbReference>
<dbReference type="Gene3D" id="3.40.50.10180">
    <property type="entry name" value="Glycerate kinase, MOFRL-like N-terminal domain"/>
    <property type="match status" value="1"/>
</dbReference>
<gene>
    <name evidence="3" type="ORF">EGT74_03930</name>
</gene>
<dbReference type="OrthoDB" id="9766552at2"/>
<dbReference type="InterPro" id="IPR025286">
    <property type="entry name" value="MOFRL_assoc_dom"/>
</dbReference>
<sequence length="424" mass="44608">MEHFAAQAIEIFRHGVAAVQPQQFMRACMPQELAAAAKRIFVLGAGKAAAAMAHEAEQLLEDRITQGLIVTNDASPFPLSRIQTIIGGHPVPDQNSLIAGMAMLEMAGAMQAGDLVLFLLSGGASALLADAPEGVPLGELQGLFDVLLKSGANIREMNAVRKHLSAIKGGQLARRLHPADIYTIILSDVPGNDPAVIGSGPTVADPSTFADAWAVLEKYGLVKDLPSGILHHLQQGLAAQIPETAKPGTMAHARHCVAASNSIALEAARNKAEALGYHTTILTDTITGEAKETAHRLAQQAIAYEGPFPACLLAGGETTVHVTGRGKGGRNQELTLAAGIALKDAPYITFLSAGTDGIDGPTDAAGAVVNTHILQHAPDAHPYLHNNDAYHFFEKTGSLLKTGHTHTNVMDLMVILLQQPPTFR</sequence>
<dbReference type="PANTHER" id="PTHR12227">
    <property type="entry name" value="GLYCERATE KINASE"/>
    <property type="match status" value="1"/>
</dbReference>
<feature type="domain" description="MOFRL-associated" evidence="2">
    <location>
        <begin position="8"/>
        <end position="234"/>
    </location>
</feature>
<reference evidence="3 4" key="1">
    <citation type="submission" date="2018-11" db="EMBL/GenBank/DDBJ databases">
        <title>Chitinophaga lutea sp.nov., isolate from arsenic contaminated soil.</title>
        <authorList>
            <person name="Zong Y."/>
        </authorList>
    </citation>
    <scope>NUCLEOTIDE SEQUENCE [LARGE SCALE GENOMIC DNA]</scope>
    <source>
        <strain evidence="3 4">ZY74</strain>
    </source>
</reference>
<dbReference type="Proteomes" id="UP000278351">
    <property type="component" value="Unassembled WGS sequence"/>
</dbReference>
<feature type="domain" description="MOFRL" evidence="1">
    <location>
        <begin position="310"/>
        <end position="411"/>
    </location>
</feature>
<evidence type="ECO:0000259" key="2">
    <source>
        <dbReference type="Pfam" id="PF13660"/>
    </source>
</evidence>
<protein>
    <submittedName>
        <fullName evidence="3">Glycerate kinase</fullName>
    </submittedName>
</protein>
<evidence type="ECO:0000313" key="4">
    <source>
        <dbReference type="Proteomes" id="UP000278351"/>
    </source>
</evidence>
<evidence type="ECO:0000313" key="3">
    <source>
        <dbReference type="EMBL" id="RPE12704.1"/>
    </source>
</evidence>
<accession>A0A3N4QLZ1</accession>
<organism evidence="3 4">
    <name type="scientific">Chitinophaga lutea</name>
    <dbReference type="NCBI Taxonomy" id="2488634"/>
    <lineage>
        <taxon>Bacteria</taxon>
        <taxon>Pseudomonadati</taxon>
        <taxon>Bacteroidota</taxon>
        <taxon>Chitinophagia</taxon>
        <taxon>Chitinophagales</taxon>
        <taxon>Chitinophagaceae</taxon>
        <taxon>Chitinophaga</taxon>
    </lineage>
</organism>
<keyword evidence="3" id="KW-0418">Kinase</keyword>
<dbReference type="Pfam" id="PF05161">
    <property type="entry name" value="MOFRL"/>
    <property type="match status" value="1"/>
</dbReference>
<dbReference type="SUPFAM" id="SSF82544">
    <property type="entry name" value="GckA/TtuD-like"/>
    <property type="match status" value="1"/>
</dbReference>
<dbReference type="PANTHER" id="PTHR12227:SF0">
    <property type="entry name" value="GLYCERATE KINASE"/>
    <property type="match status" value="1"/>
</dbReference>
<dbReference type="RefSeq" id="WP_123845217.1">
    <property type="nucleotide sequence ID" value="NZ_RPDH01000001.1"/>
</dbReference>
<dbReference type="Gene3D" id="3.40.1480.10">
    <property type="entry name" value="MOFRL domain"/>
    <property type="match status" value="1"/>
</dbReference>
<dbReference type="GO" id="GO:0008887">
    <property type="term" value="F:glycerate kinase activity"/>
    <property type="evidence" value="ECO:0007669"/>
    <property type="project" value="InterPro"/>
</dbReference>
<dbReference type="Pfam" id="PF13660">
    <property type="entry name" value="DUF4147"/>
    <property type="match status" value="1"/>
</dbReference>
<dbReference type="InterPro" id="IPR007835">
    <property type="entry name" value="MOFRL"/>
</dbReference>
<dbReference type="AlphaFoldDB" id="A0A3N4QLZ1"/>
<dbReference type="InterPro" id="IPR039760">
    <property type="entry name" value="MOFRL_protein"/>
</dbReference>
<dbReference type="EMBL" id="RPDH01000001">
    <property type="protein sequence ID" value="RPE12704.1"/>
    <property type="molecule type" value="Genomic_DNA"/>
</dbReference>
<dbReference type="GO" id="GO:0005737">
    <property type="term" value="C:cytoplasm"/>
    <property type="evidence" value="ECO:0007669"/>
    <property type="project" value="TreeGrafter"/>
</dbReference>
<dbReference type="FunFam" id="3.40.1480.10:FF:000002">
    <property type="entry name" value="Glycerate kinase"/>
    <property type="match status" value="1"/>
</dbReference>